<comment type="caution">
    <text evidence="1">The sequence shown here is derived from an EMBL/GenBank/DDBJ whole genome shotgun (WGS) entry which is preliminary data.</text>
</comment>
<evidence type="ECO:0000313" key="1">
    <source>
        <dbReference type="EMBL" id="EGU30963.1"/>
    </source>
</evidence>
<keyword evidence="2" id="KW-1185">Reference proteome</keyword>
<gene>
    <name evidence="1" type="ORF">VII00023_20502</name>
</gene>
<proteinExistence type="predicted"/>
<accession>F9S7R3</accession>
<dbReference type="RefSeq" id="WP_006714521.1">
    <property type="nucleotide sequence ID" value="NZ_AFWF01000303.1"/>
</dbReference>
<dbReference type="AlphaFoldDB" id="F9S7R3"/>
<sequence length="136" mass="15598">MKLEYYSIEKLDDPVFSDLFEKRKKDLEESALRHVRHILICNHKGIDLSLPCFLQPDDPAFVMPDKIIVAKTIELLLELNPDWTKDNISKMLGISTTGSNRLINYWIKSDNGRDINKSNWVVLATKAGLMQLVVAK</sequence>
<protein>
    <submittedName>
        <fullName evidence="1">Uncharacterized protein</fullName>
    </submittedName>
</protein>
<dbReference type="EMBL" id="AFWF01000303">
    <property type="protein sequence ID" value="EGU30963.1"/>
    <property type="molecule type" value="Genomic_DNA"/>
</dbReference>
<organism evidence="1 2">
    <name type="scientific">Vibrio ichthyoenteri ATCC 700023</name>
    <dbReference type="NCBI Taxonomy" id="870968"/>
    <lineage>
        <taxon>Bacteria</taxon>
        <taxon>Pseudomonadati</taxon>
        <taxon>Pseudomonadota</taxon>
        <taxon>Gammaproteobacteria</taxon>
        <taxon>Vibrionales</taxon>
        <taxon>Vibrionaceae</taxon>
        <taxon>Vibrio</taxon>
    </lineage>
</organism>
<reference evidence="1 2" key="1">
    <citation type="journal article" date="2012" name="Int. J. Syst. Evol. Microbiol.">
        <title>Vibrio caribbeanicus sp. nov., isolated from the marine sponge Scleritoderma cyanea.</title>
        <authorList>
            <person name="Hoffmann M."/>
            <person name="Monday S.R."/>
            <person name="Allard M.W."/>
            <person name="Strain E.A."/>
            <person name="Whittaker P."/>
            <person name="Naum M."/>
            <person name="McCarthy P.J."/>
            <person name="Lopez J.V."/>
            <person name="Fischer M."/>
            <person name="Brown E.W."/>
        </authorList>
    </citation>
    <scope>NUCLEOTIDE SEQUENCE [LARGE SCALE GENOMIC DNA]</scope>
    <source>
        <strain evidence="1 2">ATCC 700023</strain>
    </source>
</reference>
<dbReference type="Proteomes" id="UP000004605">
    <property type="component" value="Unassembled WGS sequence"/>
</dbReference>
<name>F9S7R3_9VIBR</name>
<evidence type="ECO:0000313" key="2">
    <source>
        <dbReference type="Proteomes" id="UP000004605"/>
    </source>
</evidence>